<evidence type="ECO:0000313" key="1">
    <source>
        <dbReference type="EnsemblPlants" id="AVESA.00010b.r2.6AG1043020.1.CDS.1"/>
    </source>
</evidence>
<name>A0ACD5YV41_AVESA</name>
<protein>
    <submittedName>
        <fullName evidence="1">Uncharacterized protein</fullName>
    </submittedName>
</protein>
<organism evidence="1 2">
    <name type="scientific">Avena sativa</name>
    <name type="common">Oat</name>
    <dbReference type="NCBI Taxonomy" id="4498"/>
    <lineage>
        <taxon>Eukaryota</taxon>
        <taxon>Viridiplantae</taxon>
        <taxon>Streptophyta</taxon>
        <taxon>Embryophyta</taxon>
        <taxon>Tracheophyta</taxon>
        <taxon>Spermatophyta</taxon>
        <taxon>Magnoliopsida</taxon>
        <taxon>Liliopsida</taxon>
        <taxon>Poales</taxon>
        <taxon>Poaceae</taxon>
        <taxon>BOP clade</taxon>
        <taxon>Pooideae</taxon>
        <taxon>Poodae</taxon>
        <taxon>Poeae</taxon>
        <taxon>Poeae Chloroplast Group 1 (Aveneae type)</taxon>
        <taxon>Aveninae</taxon>
        <taxon>Avena</taxon>
    </lineage>
</organism>
<dbReference type="EnsemblPlants" id="AVESA.00010b.r2.6AG1043020.1">
    <property type="protein sequence ID" value="AVESA.00010b.r2.6AG1043020.1.CDS.1"/>
    <property type="gene ID" value="AVESA.00010b.r2.6AG1043020"/>
</dbReference>
<proteinExistence type="predicted"/>
<dbReference type="Proteomes" id="UP001732700">
    <property type="component" value="Chromosome 6A"/>
</dbReference>
<sequence>MVAGCVPVFFNAGSAYLQYKWHLPRNHTRYSVYIPEDGVRKGNVSIEETLRRIPPATVRAMQAEVARLVPGLVYADPRYKLETVKDAFDVAVEGVLQNVAEMPLLGVWRF</sequence>
<accession>A0ACD5YV41</accession>
<keyword evidence="2" id="KW-1185">Reference proteome</keyword>
<reference evidence="1" key="1">
    <citation type="submission" date="2021-05" db="EMBL/GenBank/DDBJ databases">
        <authorList>
            <person name="Scholz U."/>
            <person name="Mascher M."/>
            <person name="Fiebig A."/>
        </authorList>
    </citation>
    <scope>NUCLEOTIDE SEQUENCE [LARGE SCALE GENOMIC DNA]</scope>
</reference>
<reference evidence="1" key="2">
    <citation type="submission" date="2025-09" db="UniProtKB">
        <authorList>
            <consortium name="EnsemblPlants"/>
        </authorList>
    </citation>
    <scope>IDENTIFICATION</scope>
</reference>
<evidence type="ECO:0000313" key="2">
    <source>
        <dbReference type="Proteomes" id="UP001732700"/>
    </source>
</evidence>